<dbReference type="EMBL" id="BTSY01000005">
    <property type="protein sequence ID" value="GMT26667.1"/>
    <property type="molecule type" value="Genomic_DNA"/>
</dbReference>
<evidence type="ECO:0000313" key="1">
    <source>
        <dbReference type="EMBL" id="GMT26667.1"/>
    </source>
</evidence>
<keyword evidence="2" id="KW-1185">Reference proteome</keyword>
<name>A0AAV5W9F7_9BILA</name>
<organism evidence="1 2">
    <name type="scientific">Pristionchus fissidentatus</name>
    <dbReference type="NCBI Taxonomy" id="1538716"/>
    <lineage>
        <taxon>Eukaryota</taxon>
        <taxon>Metazoa</taxon>
        <taxon>Ecdysozoa</taxon>
        <taxon>Nematoda</taxon>
        <taxon>Chromadorea</taxon>
        <taxon>Rhabditida</taxon>
        <taxon>Rhabditina</taxon>
        <taxon>Diplogasteromorpha</taxon>
        <taxon>Diplogasteroidea</taxon>
        <taxon>Neodiplogasteridae</taxon>
        <taxon>Pristionchus</taxon>
    </lineage>
</organism>
<comment type="caution">
    <text evidence="1">The sequence shown here is derived from an EMBL/GenBank/DDBJ whole genome shotgun (WGS) entry which is preliminary data.</text>
</comment>
<gene>
    <name evidence="1" type="ORF">PFISCL1PPCAC_17964</name>
</gene>
<reference evidence="1" key="1">
    <citation type="submission" date="2023-10" db="EMBL/GenBank/DDBJ databases">
        <title>Genome assembly of Pristionchus species.</title>
        <authorList>
            <person name="Yoshida K."/>
            <person name="Sommer R.J."/>
        </authorList>
    </citation>
    <scope>NUCLEOTIDE SEQUENCE</scope>
    <source>
        <strain evidence="1">RS5133</strain>
    </source>
</reference>
<accession>A0AAV5W9F7</accession>
<sequence>EVAGNTNEYFEVTQGEGNNAESFKNWLRTIKSNCLFRRLKCHGLRIETQVKLAVIDESMLDQVASQMDFAEIHLRFIYRFYPSIINFARRSKIPIHSITTSAFSPDPREIFELPWTPSLVVHHMAPGFSDEQVLELAKQGRRELVLPANLFDPATLHLLIEIVHSTSLRRLSITVEMDYLDRFLNSIALREKGSQFLDVSHPRS</sequence>
<proteinExistence type="predicted"/>
<dbReference type="Proteomes" id="UP001432322">
    <property type="component" value="Unassembled WGS sequence"/>
</dbReference>
<feature type="non-terminal residue" evidence="1">
    <location>
        <position position="1"/>
    </location>
</feature>
<feature type="non-terminal residue" evidence="1">
    <location>
        <position position="204"/>
    </location>
</feature>
<dbReference type="AlphaFoldDB" id="A0AAV5W9F7"/>
<evidence type="ECO:0000313" key="2">
    <source>
        <dbReference type="Proteomes" id="UP001432322"/>
    </source>
</evidence>
<protein>
    <submittedName>
        <fullName evidence="1">Uncharacterized protein</fullName>
    </submittedName>
</protein>